<evidence type="ECO:0000259" key="2">
    <source>
        <dbReference type="Pfam" id="PF05305"/>
    </source>
</evidence>
<name>A0A1X2LEB1_9MYCO</name>
<accession>A0A1X2LEB1</accession>
<evidence type="ECO:0000313" key="3">
    <source>
        <dbReference type="EMBL" id="OSC32287.1"/>
    </source>
</evidence>
<evidence type="ECO:0000256" key="1">
    <source>
        <dbReference type="SAM" id="SignalP"/>
    </source>
</evidence>
<comment type="caution">
    <text evidence="3">The sequence shown here is derived from an EMBL/GenBank/DDBJ whole genome shotgun (WGS) entry which is preliminary data.</text>
</comment>
<feature type="domain" description="DUF732" evidence="2">
    <location>
        <begin position="50"/>
        <end position="95"/>
    </location>
</feature>
<protein>
    <recommendedName>
        <fullName evidence="2">DUF732 domain-containing protein</fullName>
    </recommendedName>
</protein>
<feature type="chain" id="PRO_5012010209" description="DUF732 domain-containing protein" evidence="1">
    <location>
        <begin position="23"/>
        <end position="97"/>
    </location>
</feature>
<organism evidence="3 4">
    <name type="scientific">Mycolicibacterium vulneris</name>
    <dbReference type="NCBI Taxonomy" id="547163"/>
    <lineage>
        <taxon>Bacteria</taxon>
        <taxon>Bacillati</taxon>
        <taxon>Actinomycetota</taxon>
        <taxon>Actinomycetes</taxon>
        <taxon>Mycobacteriales</taxon>
        <taxon>Mycobacteriaceae</taxon>
        <taxon>Mycolicibacterium</taxon>
    </lineage>
</organism>
<dbReference type="RefSeq" id="WP_085287995.1">
    <property type="nucleotide sequence ID" value="NZ_NCXM01000001.1"/>
</dbReference>
<dbReference type="InterPro" id="IPR007969">
    <property type="entry name" value="DUF732"/>
</dbReference>
<dbReference type="Proteomes" id="UP000242320">
    <property type="component" value="Unassembled WGS sequence"/>
</dbReference>
<dbReference type="EMBL" id="NCXM01000001">
    <property type="protein sequence ID" value="OSC32287.1"/>
    <property type="molecule type" value="Genomic_DNA"/>
</dbReference>
<keyword evidence="4" id="KW-1185">Reference proteome</keyword>
<proteinExistence type="predicted"/>
<sequence length="97" mass="9977">MRAVIAAAVFAASIVGAPLAQAEPGDPNAASNDDQFGQYMIARGMMGSYLQDGHSSCAALRSGATTQSQVNRLEAKLSAAEANTVVYAAMHYLCPGV</sequence>
<dbReference type="Pfam" id="PF05305">
    <property type="entry name" value="DUF732"/>
    <property type="match status" value="1"/>
</dbReference>
<feature type="signal peptide" evidence="1">
    <location>
        <begin position="1"/>
        <end position="22"/>
    </location>
</feature>
<reference evidence="3 4" key="1">
    <citation type="submission" date="2017-04" db="EMBL/GenBank/DDBJ databases">
        <title>The new phylogeny of genus Mycobacterium.</title>
        <authorList>
            <person name="Tortoli E."/>
            <person name="Trovato A."/>
            <person name="Cirillo D.M."/>
        </authorList>
    </citation>
    <scope>NUCLEOTIDE SEQUENCE [LARGE SCALE GENOMIC DNA]</scope>
    <source>
        <strain evidence="3 4">DSM 45247</strain>
    </source>
</reference>
<keyword evidence="1" id="KW-0732">Signal</keyword>
<dbReference type="AlphaFoldDB" id="A0A1X2LEB1"/>
<evidence type="ECO:0000313" key="4">
    <source>
        <dbReference type="Proteomes" id="UP000242320"/>
    </source>
</evidence>
<gene>
    <name evidence="3" type="ORF">B8W69_00370</name>
</gene>